<dbReference type="AlphaFoldDB" id="A0A517MW82"/>
<proteinExistence type="predicted"/>
<dbReference type="EMBL" id="CP036263">
    <property type="protein sequence ID" value="QDS99057.1"/>
    <property type="molecule type" value="Genomic_DNA"/>
</dbReference>
<organism evidence="2 3">
    <name type="scientific">Adhaeretor mobilis</name>
    <dbReference type="NCBI Taxonomy" id="1930276"/>
    <lineage>
        <taxon>Bacteria</taxon>
        <taxon>Pseudomonadati</taxon>
        <taxon>Planctomycetota</taxon>
        <taxon>Planctomycetia</taxon>
        <taxon>Pirellulales</taxon>
        <taxon>Lacipirellulaceae</taxon>
        <taxon>Adhaeretor</taxon>
    </lineage>
</organism>
<reference evidence="2 3" key="1">
    <citation type="submission" date="2019-02" db="EMBL/GenBank/DDBJ databases">
        <title>Deep-cultivation of Planctomycetes and their phenomic and genomic characterization uncovers novel biology.</title>
        <authorList>
            <person name="Wiegand S."/>
            <person name="Jogler M."/>
            <person name="Boedeker C."/>
            <person name="Pinto D."/>
            <person name="Vollmers J."/>
            <person name="Rivas-Marin E."/>
            <person name="Kohn T."/>
            <person name="Peeters S.H."/>
            <person name="Heuer A."/>
            <person name="Rast P."/>
            <person name="Oberbeckmann S."/>
            <person name="Bunk B."/>
            <person name="Jeske O."/>
            <person name="Meyerdierks A."/>
            <person name="Storesund J.E."/>
            <person name="Kallscheuer N."/>
            <person name="Luecker S."/>
            <person name="Lage O.M."/>
            <person name="Pohl T."/>
            <person name="Merkel B.J."/>
            <person name="Hornburger P."/>
            <person name="Mueller R.-W."/>
            <person name="Bruemmer F."/>
            <person name="Labrenz M."/>
            <person name="Spormann A.M."/>
            <person name="Op den Camp H."/>
            <person name="Overmann J."/>
            <person name="Amann R."/>
            <person name="Jetten M.S.M."/>
            <person name="Mascher T."/>
            <person name="Medema M.H."/>
            <person name="Devos D.P."/>
            <person name="Kaster A.-K."/>
            <person name="Ovreas L."/>
            <person name="Rohde M."/>
            <person name="Galperin M.Y."/>
            <person name="Jogler C."/>
        </authorList>
    </citation>
    <scope>NUCLEOTIDE SEQUENCE [LARGE SCALE GENOMIC DNA]</scope>
    <source>
        <strain evidence="2 3">HG15A2</strain>
    </source>
</reference>
<gene>
    <name evidence="2" type="ORF">HG15A2_23470</name>
</gene>
<keyword evidence="3" id="KW-1185">Reference proteome</keyword>
<feature type="domain" description="PPM-type phosphatase" evidence="1">
    <location>
        <begin position="12"/>
        <end position="224"/>
    </location>
</feature>
<sequence>MSEWRLVYDSVRGTSHEVDDLPCQDSSRVLTHYTNSTSMLISVCADGAGSASFSDQGSQIACEKFAEHCQSYFVDDDAIRGVTQEVVADWLVDIRSAINDRAEELETDTRQLATTLLGCVIGEQASFFLQIGDGAMVYRSEDSFQFAFWPHTGEFANMTNFLTSDNFESQVEWKIVEEQLNDLAAFTDGLERLVLKFEDQTIHEPAITPMLEAIRDSQPEEDFSEPLRGFLTSEGVNERTDDDKTLILATRLNYGESDS</sequence>
<dbReference type="SUPFAM" id="SSF81606">
    <property type="entry name" value="PP2C-like"/>
    <property type="match status" value="1"/>
</dbReference>
<dbReference type="Proteomes" id="UP000319852">
    <property type="component" value="Chromosome"/>
</dbReference>
<dbReference type="RefSeq" id="WP_246117960.1">
    <property type="nucleotide sequence ID" value="NZ_CP036263.1"/>
</dbReference>
<name>A0A517MW82_9BACT</name>
<dbReference type="Gene3D" id="3.60.40.10">
    <property type="entry name" value="PPM-type phosphatase domain"/>
    <property type="match status" value="1"/>
</dbReference>
<dbReference type="InterPro" id="IPR001932">
    <property type="entry name" value="PPM-type_phosphatase-like_dom"/>
</dbReference>
<protein>
    <recommendedName>
        <fullName evidence="1">PPM-type phosphatase domain-containing protein</fullName>
    </recommendedName>
</protein>
<dbReference type="Pfam" id="PF13672">
    <property type="entry name" value="PP2C_2"/>
    <property type="match status" value="1"/>
</dbReference>
<accession>A0A517MW82</accession>
<evidence type="ECO:0000259" key="1">
    <source>
        <dbReference type="Pfam" id="PF13672"/>
    </source>
</evidence>
<evidence type="ECO:0000313" key="3">
    <source>
        <dbReference type="Proteomes" id="UP000319852"/>
    </source>
</evidence>
<dbReference type="InterPro" id="IPR036457">
    <property type="entry name" value="PPM-type-like_dom_sf"/>
</dbReference>
<evidence type="ECO:0000313" key="2">
    <source>
        <dbReference type="EMBL" id="QDS99057.1"/>
    </source>
</evidence>
<dbReference type="KEGG" id="amob:HG15A2_23470"/>